<protein>
    <submittedName>
        <fullName evidence="12">CPA1 family monovalent cation:H+ antiporter</fullName>
    </submittedName>
</protein>
<evidence type="ECO:0000256" key="2">
    <source>
        <dbReference type="ARBA" id="ARBA00022448"/>
    </source>
</evidence>
<accession>A0ABS2QJZ5</accession>
<evidence type="ECO:0000313" key="12">
    <source>
        <dbReference type="EMBL" id="MBM7693497.1"/>
    </source>
</evidence>
<evidence type="ECO:0000259" key="11">
    <source>
        <dbReference type="Pfam" id="PF00999"/>
    </source>
</evidence>
<name>A0ABS2QJZ5_9BACI</name>
<keyword evidence="9 10" id="KW-0739">Sodium transport</keyword>
<feature type="transmembrane region" description="Helical" evidence="10">
    <location>
        <begin position="113"/>
        <end position="134"/>
    </location>
</feature>
<evidence type="ECO:0000256" key="5">
    <source>
        <dbReference type="ARBA" id="ARBA00022989"/>
    </source>
</evidence>
<organism evidence="12 13">
    <name type="scientific">Peribacillus deserti</name>
    <dbReference type="NCBI Taxonomy" id="673318"/>
    <lineage>
        <taxon>Bacteria</taxon>
        <taxon>Bacillati</taxon>
        <taxon>Bacillota</taxon>
        <taxon>Bacilli</taxon>
        <taxon>Bacillales</taxon>
        <taxon>Bacillaceae</taxon>
        <taxon>Peribacillus</taxon>
    </lineage>
</organism>
<feature type="transmembrane region" description="Helical" evidence="10">
    <location>
        <begin position="310"/>
        <end position="334"/>
    </location>
</feature>
<evidence type="ECO:0000256" key="3">
    <source>
        <dbReference type="ARBA" id="ARBA00022475"/>
    </source>
</evidence>
<evidence type="ECO:0000256" key="1">
    <source>
        <dbReference type="ARBA" id="ARBA00004651"/>
    </source>
</evidence>
<keyword evidence="5 10" id="KW-1133">Transmembrane helix</keyword>
<dbReference type="PANTHER" id="PTHR10110:SF86">
    <property type="entry name" value="SODIUM_HYDROGEN EXCHANGER 7"/>
    <property type="match status" value="1"/>
</dbReference>
<proteinExistence type="inferred from homology"/>
<evidence type="ECO:0000256" key="4">
    <source>
        <dbReference type="ARBA" id="ARBA00022692"/>
    </source>
</evidence>
<keyword evidence="7 10" id="KW-0406">Ion transport</keyword>
<keyword evidence="4 10" id="KW-0812">Transmembrane</keyword>
<keyword evidence="8 10" id="KW-0472">Membrane</keyword>
<dbReference type="RefSeq" id="WP_204544265.1">
    <property type="nucleotide sequence ID" value="NZ_JAFBFI010000013.1"/>
</dbReference>
<feature type="transmembrane region" description="Helical" evidence="10">
    <location>
        <begin position="277"/>
        <end position="298"/>
    </location>
</feature>
<comment type="similarity">
    <text evidence="10">Belongs to the monovalent cation:proton antiporter 1 (CPA1) transporter (TC 2.A.36) family.</text>
</comment>
<comment type="function">
    <text evidence="10">Na(+)/H(+) antiporter that extrudes sodium in exchange for external protons.</text>
</comment>
<feature type="transmembrane region" description="Helical" evidence="10">
    <location>
        <begin position="239"/>
        <end position="256"/>
    </location>
</feature>
<evidence type="ECO:0000256" key="7">
    <source>
        <dbReference type="ARBA" id="ARBA00023065"/>
    </source>
</evidence>
<feature type="transmembrane region" description="Helical" evidence="10">
    <location>
        <begin position="391"/>
        <end position="413"/>
    </location>
</feature>
<feature type="transmembrane region" description="Helical" evidence="10">
    <location>
        <begin position="355"/>
        <end position="379"/>
    </location>
</feature>
<reference evidence="12 13" key="1">
    <citation type="submission" date="2021-01" db="EMBL/GenBank/DDBJ databases">
        <title>Genomic Encyclopedia of Type Strains, Phase IV (KMG-IV): sequencing the most valuable type-strain genomes for metagenomic binning, comparative biology and taxonomic classification.</title>
        <authorList>
            <person name="Goeker M."/>
        </authorList>
    </citation>
    <scope>NUCLEOTIDE SEQUENCE [LARGE SCALE GENOMIC DNA]</scope>
    <source>
        <strain evidence="12 13">DSM 105482</strain>
    </source>
</reference>
<dbReference type="EMBL" id="JAFBFI010000013">
    <property type="protein sequence ID" value="MBM7693497.1"/>
    <property type="molecule type" value="Genomic_DNA"/>
</dbReference>
<dbReference type="Gene3D" id="6.10.140.1330">
    <property type="match status" value="1"/>
</dbReference>
<feature type="transmembrane region" description="Helical" evidence="10">
    <location>
        <begin position="155"/>
        <end position="174"/>
    </location>
</feature>
<evidence type="ECO:0000313" key="13">
    <source>
        <dbReference type="Proteomes" id="UP000823486"/>
    </source>
</evidence>
<feature type="transmembrane region" description="Helical" evidence="10">
    <location>
        <begin position="216"/>
        <end position="233"/>
    </location>
</feature>
<gene>
    <name evidence="12" type="ORF">JOC77_002937</name>
</gene>
<feature type="transmembrane region" description="Helical" evidence="10">
    <location>
        <begin position="84"/>
        <end position="107"/>
    </location>
</feature>
<feature type="transmembrane region" description="Helical" evidence="10">
    <location>
        <begin position="180"/>
        <end position="204"/>
    </location>
</feature>
<dbReference type="InterPro" id="IPR004705">
    <property type="entry name" value="Cation/H_exchanger_CPA1_bac"/>
</dbReference>
<keyword evidence="2 10" id="KW-0813">Transport</keyword>
<dbReference type="InterPro" id="IPR018422">
    <property type="entry name" value="Cation/H_exchanger_CPA1"/>
</dbReference>
<evidence type="ECO:0000256" key="8">
    <source>
        <dbReference type="ARBA" id="ARBA00023136"/>
    </source>
</evidence>
<keyword evidence="6 10" id="KW-0915">Sodium</keyword>
<evidence type="ECO:0000256" key="10">
    <source>
        <dbReference type="RuleBase" id="RU366002"/>
    </source>
</evidence>
<dbReference type="InterPro" id="IPR006153">
    <property type="entry name" value="Cation/H_exchanger_TM"/>
</dbReference>
<evidence type="ECO:0000256" key="9">
    <source>
        <dbReference type="ARBA" id="ARBA00023201"/>
    </source>
</evidence>
<evidence type="ECO:0000256" key="6">
    <source>
        <dbReference type="ARBA" id="ARBA00023053"/>
    </source>
</evidence>
<comment type="caution">
    <text evidence="10">Lacks conserved residue(s) required for the propagation of feature annotation.</text>
</comment>
<keyword evidence="10" id="KW-0050">Antiport</keyword>
<dbReference type="Proteomes" id="UP000823486">
    <property type="component" value="Unassembled WGS sequence"/>
</dbReference>
<dbReference type="NCBIfam" id="TIGR00831">
    <property type="entry name" value="a_cpa1"/>
    <property type="match status" value="1"/>
</dbReference>
<comment type="caution">
    <text evidence="12">The sequence shown here is derived from an EMBL/GenBank/DDBJ whole genome shotgun (WGS) entry which is preliminary data.</text>
</comment>
<keyword evidence="3 10" id="KW-1003">Cell membrane</keyword>
<feature type="domain" description="Cation/H+ exchanger transmembrane" evidence="11">
    <location>
        <begin position="10"/>
        <end position="412"/>
    </location>
</feature>
<keyword evidence="13" id="KW-1185">Reference proteome</keyword>
<sequence>MDLLMTVLLLLICLLISNIISHYIPTIPNALIQIAFGIIAAIVFKDISIEIETEWFLLLFVAPLLYNDGRHFPREELWKMRAPIFGNAIVLVLLTTIGGGYFIHWLISDIPLAASFALAAILSPTDPVAVNGIAKRIRIPEKVLHLVRGESLINDASGLVAFNYAVAAVVTGYFSLREAIFDFTYMFIAGALLGLVLGLLITWIRFTLRKQGINDVTFHSLLRIMTPFVIFMITEELLHASGVIAVVVAGIVHALVKERTETIIAEEQVLTENIWSIVLFILNGIVFLLLGVNIPSSMAETVENPNIGNWLAIGYVIAIGFAILGIRFIWSYFFSFYENRSGQEKAAAKPNIKTTLLISLTGVRGAVTMAGVLSIPYLLKNGDVFPERSLILFLAAGVILFTLLAATMLLPLLSEESAEGETTNLISVNEAKQRLLLSAIKKLRLEMNEENESTAYELINEYKVRFQQIKPELDSKQYDTSHYLQKMKEIRLMALKAERKYIHAEMNKDAMDQAMFESFERSLDYREEALSYNVQSGIIYLIGKMIRGWKRYRGHYPIERATTIAKLRIGQDIQLKALKAALKSLREYEKEHQQRAEMVHVVVLDYKRMINRLKRPTVRYNEKKEEQKEELRLKVMDVERSEIRRMFESGEINRDQAKELRRFVNYHESVALYEHVE</sequence>
<comment type="subcellular location">
    <subcellularLocation>
        <location evidence="1 10">Cell membrane</location>
        <topology evidence="1 10">Multi-pass membrane protein</topology>
    </subcellularLocation>
</comment>
<dbReference type="Pfam" id="PF00999">
    <property type="entry name" value="Na_H_Exchanger"/>
    <property type="match status" value="1"/>
</dbReference>
<dbReference type="PANTHER" id="PTHR10110">
    <property type="entry name" value="SODIUM/HYDROGEN EXCHANGER"/>
    <property type="match status" value="1"/>
</dbReference>